<sequence length="54" mass="5703">MKMPSLSTTLKGNATFSVLCAAVLALFAGPIAIIVGVFAWLEWHGTRALATNQL</sequence>
<dbReference type="RefSeq" id="WP_166646086.1">
    <property type="nucleotide sequence ID" value="NZ_SOAX01000007.1"/>
</dbReference>
<name>A0A4V6Q2I0_9GAMM</name>
<dbReference type="Proteomes" id="UP000295830">
    <property type="component" value="Unassembled WGS sequence"/>
</dbReference>
<protein>
    <submittedName>
        <fullName evidence="2">Uncharacterized protein</fullName>
    </submittedName>
</protein>
<keyword evidence="1" id="KW-0812">Transmembrane</keyword>
<reference evidence="2 3" key="1">
    <citation type="submission" date="2019-03" db="EMBL/GenBank/DDBJ databases">
        <title>Genomic Encyclopedia of Type Strains, Phase IV (KMG-IV): sequencing the most valuable type-strain genomes for metagenomic binning, comparative biology and taxonomic classification.</title>
        <authorList>
            <person name="Goeker M."/>
        </authorList>
    </citation>
    <scope>NUCLEOTIDE SEQUENCE [LARGE SCALE GENOMIC DNA]</scope>
    <source>
        <strain evidence="2 3">DSM 15505</strain>
    </source>
</reference>
<keyword evidence="1" id="KW-1133">Transmembrane helix</keyword>
<keyword evidence="3" id="KW-1185">Reference proteome</keyword>
<keyword evidence="1" id="KW-0472">Membrane</keyword>
<proteinExistence type="predicted"/>
<dbReference type="EMBL" id="SOAX01000007">
    <property type="protein sequence ID" value="TDT37698.1"/>
    <property type="molecule type" value="Genomic_DNA"/>
</dbReference>
<evidence type="ECO:0000256" key="1">
    <source>
        <dbReference type="SAM" id="Phobius"/>
    </source>
</evidence>
<feature type="transmembrane region" description="Helical" evidence="1">
    <location>
        <begin position="12"/>
        <end position="41"/>
    </location>
</feature>
<evidence type="ECO:0000313" key="3">
    <source>
        <dbReference type="Proteomes" id="UP000295830"/>
    </source>
</evidence>
<dbReference type="AlphaFoldDB" id="A0A4V6Q2I0"/>
<organism evidence="2 3">
    <name type="scientific">Halospina denitrificans</name>
    <dbReference type="NCBI Taxonomy" id="332522"/>
    <lineage>
        <taxon>Bacteria</taxon>
        <taxon>Pseudomonadati</taxon>
        <taxon>Pseudomonadota</taxon>
        <taxon>Gammaproteobacteria</taxon>
        <taxon>Halospina</taxon>
    </lineage>
</organism>
<comment type="caution">
    <text evidence="2">The sequence shown here is derived from an EMBL/GenBank/DDBJ whole genome shotgun (WGS) entry which is preliminary data.</text>
</comment>
<accession>A0A4V6Q2I0</accession>
<evidence type="ECO:0000313" key="2">
    <source>
        <dbReference type="EMBL" id="TDT37698.1"/>
    </source>
</evidence>
<gene>
    <name evidence="2" type="ORF">DES49_2655</name>
</gene>